<keyword evidence="14" id="KW-1185">Reference proteome</keyword>
<dbReference type="InterPro" id="IPR018526">
    <property type="entry name" value="Glyco_hydro_29_CS"/>
</dbReference>
<evidence type="ECO:0000256" key="8">
    <source>
        <dbReference type="ARBA" id="ARBA00023295"/>
    </source>
</evidence>
<evidence type="ECO:0000256" key="2">
    <source>
        <dbReference type="ARBA" id="ARBA00000419"/>
    </source>
</evidence>
<dbReference type="SMART" id="SM00812">
    <property type="entry name" value="Alpha_L_fucos"/>
    <property type="match status" value="1"/>
</dbReference>
<evidence type="ECO:0000256" key="10">
    <source>
        <dbReference type="PIRSR" id="PIRSR001092-1"/>
    </source>
</evidence>
<comment type="catalytic activity">
    <reaction evidence="2">
        <text>a neolactoside IV(2)-alpha-Fuc-nLc4Cer(d18:0) + H2O = a neolactoside nLc4Cer(d18:0) + L-fucose</text>
        <dbReference type="Rhea" id="RHEA:49308"/>
        <dbReference type="ChEBI" id="CHEBI:2181"/>
        <dbReference type="ChEBI" id="CHEBI:15377"/>
        <dbReference type="ChEBI" id="CHEBI:91119"/>
        <dbReference type="ChEBI" id="CHEBI:91121"/>
    </reaction>
    <physiologicalReaction direction="left-to-right" evidence="2">
        <dbReference type="Rhea" id="RHEA:49309"/>
    </physiologicalReaction>
</comment>
<evidence type="ECO:0000259" key="11">
    <source>
        <dbReference type="Pfam" id="PF01120"/>
    </source>
</evidence>
<dbReference type="PANTHER" id="PTHR10030">
    <property type="entry name" value="ALPHA-L-FUCOSIDASE"/>
    <property type="match status" value="1"/>
</dbReference>
<dbReference type="GO" id="GO:0006004">
    <property type="term" value="P:fucose metabolic process"/>
    <property type="evidence" value="ECO:0007669"/>
    <property type="project" value="InterPro"/>
</dbReference>
<dbReference type="InterPro" id="IPR000933">
    <property type="entry name" value="Glyco_hydro_29"/>
</dbReference>
<comment type="function">
    <text evidence="3">Alpha-L-fucosidase is responsible for hydrolyzing the alpha-1,6-linked fucose joined to the reducing-end N-acetylglucosamine of the carbohydrate moieties of glycoproteins.</text>
</comment>
<evidence type="ECO:0000259" key="12">
    <source>
        <dbReference type="Pfam" id="PF16757"/>
    </source>
</evidence>
<evidence type="ECO:0000256" key="9">
    <source>
        <dbReference type="PIRNR" id="PIRNR001092"/>
    </source>
</evidence>
<keyword evidence="6" id="KW-0732">Signal</keyword>
<dbReference type="EMBL" id="AJWJ01000005">
    <property type="protein sequence ID" value="KAF2078389.1"/>
    <property type="molecule type" value="Genomic_DNA"/>
</dbReference>
<dbReference type="Pfam" id="PF01120">
    <property type="entry name" value="Alpha_L_fucos"/>
    <property type="match status" value="1"/>
</dbReference>
<feature type="domain" description="Glycoside hydrolase family 29 N-terminal" evidence="11">
    <location>
        <begin position="35"/>
        <end position="374"/>
    </location>
</feature>
<keyword evidence="8 9" id="KW-0326">Glycosidase</keyword>
<dbReference type="Gene3D" id="2.60.40.1180">
    <property type="entry name" value="Golgi alpha-mannosidase II"/>
    <property type="match status" value="1"/>
</dbReference>
<dbReference type="InterPro" id="IPR031919">
    <property type="entry name" value="Fucosidase_C"/>
</dbReference>
<dbReference type="EC" id="3.2.1.51" evidence="5"/>
<evidence type="ECO:0000256" key="4">
    <source>
        <dbReference type="ARBA" id="ARBA00007951"/>
    </source>
</evidence>
<evidence type="ECO:0000313" key="13">
    <source>
        <dbReference type="EMBL" id="KAF2078389.1"/>
    </source>
</evidence>
<name>A0A8J4VBN9_9MYCE</name>
<feature type="domain" description="Alpha-L-fucosidase C-terminal" evidence="12">
    <location>
        <begin position="385"/>
        <end position="480"/>
    </location>
</feature>
<dbReference type="GO" id="GO:0005764">
    <property type="term" value="C:lysosome"/>
    <property type="evidence" value="ECO:0007669"/>
    <property type="project" value="TreeGrafter"/>
</dbReference>
<dbReference type="PANTHER" id="PTHR10030:SF37">
    <property type="entry name" value="ALPHA-L-FUCOSIDASE-RELATED"/>
    <property type="match status" value="1"/>
</dbReference>
<dbReference type="InterPro" id="IPR017853">
    <property type="entry name" value="GH"/>
</dbReference>
<evidence type="ECO:0000256" key="3">
    <source>
        <dbReference type="ARBA" id="ARBA00004071"/>
    </source>
</evidence>
<evidence type="ECO:0000256" key="5">
    <source>
        <dbReference type="ARBA" id="ARBA00012662"/>
    </source>
</evidence>
<dbReference type="GO" id="GO:0016139">
    <property type="term" value="P:glycoside catabolic process"/>
    <property type="evidence" value="ECO:0007669"/>
    <property type="project" value="TreeGrafter"/>
</dbReference>
<dbReference type="PIRSF" id="PIRSF001092">
    <property type="entry name" value="Alpha-L-fucosidase"/>
    <property type="match status" value="1"/>
</dbReference>
<dbReference type="Pfam" id="PF16757">
    <property type="entry name" value="Fucosidase_C"/>
    <property type="match status" value="1"/>
</dbReference>
<reference evidence="13" key="1">
    <citation type="submission" date="2020-01" db="EMBL/GenBank/DDBJ databases">
        <title>Development of genomics and gene disruption for Polysphondylium violaceum indicates a role for the polyketide synthase stlB in stalk morphogenesis.</title>
        <authorList>
            <person name="Narita B."/>
            <person name="Kawabe Y."/>
            <person name="Kin K."/>
            <person name="Saito T."/>
            <person name="Gibbs R."/>
            <person name="Kuspa A."/>
            <person name="Muzny D."/>
            <person name="Queller D."/>
            <person name="Richards S."/>
            <person name="Strassman J."/>
            <person name="Sucgang R."/>
            <person name="Worley K."/>
            <person name="Schaap P."/>
        </authorList>
    </citation>
    <scope>NUCLEOTIDE SEQUENCE</scope>
    <source>
        <strain evidence="13">QSvi11</strain>
    </source>
</reference>
<keyword evidence="7 9" id="KW-0378">Hydrolase</keyword>
<dbReference type="InterPro" id="IPR016286">
    <property type="entry name" value="FUC_metazoa-typ"/>
</dbReference>
<organism evidence="13 14">
    <name type="scientific">Polysphondylium violaceum</name>
    <dbReference type="NCBI Taxonomy" id="133409"/>
    <lineage>
        <taxon>Eukaryota</taxon>
        <taxon>Amoebozoa</taxon>
        <taxon>Evosea</taxon>
        <taxon>Eumycetozoa</taxon>
        <taxon>Dictyostelia</taxon>
        <taxon>Dictyosteliales</taxon>
        <taxon>Dictyosteliaceae</taxon>
        <taxon>Polysphondylium</taxon>
    </lineage>
</organism>
<comment type="caution">
    <text evidence="13">The sequence shown here is derived from an EMBL/GenBank/DDBJ whole genome shotgun (WGS) entry which is preliminary data.</text>
</comment>
<comment type="catalytic activity">
    <reaction evidence="1">
        <text>a neolactoside IV(2)-alpha-Fuc-nLc4Cer(d18:1(4E)) + H2O = a neolactoside nLc4Cer(d18:1(4E)) + L-fucose</text>
        <dbReference type="Rhea" id="RHEA:48224"/>
        <dbReference type="ChEBI" id="CHEBI:2181"/>
        <dbReference type="ChEBI" id="CHEBI:15377"/>
        <dbReference type="ChEBI" id="CHEBI:17006"/>
        <dbReference type="ChEBI" id="CHEBI:28691"/>
    </reaction>
    <physiologicalReaction direction="left-to-right" evidence="1">
        <dbReference type="Rhea" id="RHEA:48225"/>
    </physiologicalReaction>
</comment>
<dbReference type="AlphaFoldDB" id="A0A8J4VBN9"/>
<evidence type="ECO:0000256" key="6">
    <source>
        <dbReference type="ARBA" id="ARBA00022729"/>
    </source>
</evidence>
<protein>
    <recommendedName>
        <fullName evidence="5">alpha-L-fucosidase</fullName>
        <ecNumber evidence="5">3.2.1.51</ecNumber>
    </recommendedName>
</protein>
<dbReference type="PRINTS" id="PR00741">
    <property type="entry name" value="GLHYDRLASE29"/>
</dbReference>
<comment type="similarity">
    <text evidence="4 9">Belongs to the glycosyl hydrolase 29 family.</text>
</comment>
<dbReference type="Proteomes" id="UP000695562">
    <property type="component" value="Unassembled WGS sequence"/>
</dbReference>
<evidence type="ECO:0000313" key="14">
    <source>
        <dbReference type="Proteomes" id="UP000695562"/>
    </source>
</evidence>
<dbReference type="InterPro" id="IPR057739">
    <property type="entry name" value="Glyco_hydro_29_N"/>
</dbReference>
<sequence>MNQINSHSTSIFFIMFKYKRYIFICLFLFFLKVYSATYSPNWDSLNSRPNPSWYDSSKFGIFIHWGVYAVPAFGNLSSAEWYWFAINHPWFDNGTAMDYHYRAYGQNYHYQDFANDFKAEMFDPNLWANIIESSGAKYVVFTSKHHEGFTMWPSAQSWGWNSVDLGPQMDLVGILTKAIKAKGIHMGLYHSLFEWYNPLYLADNSTVPPQTNTYVQEILLPQLKDIVLSYEPDVVWADGEWEQNDTYWESTEFIAWLYNDSPVKDSVVVNDRWGLGCRNTNGGFWTGGDKWNPGHLVDHKWENCNTIGRSWGYDEWEPFIWYQTSTYLIQQMIITVSCGGNYLLDVGPTASGIIPPLMVERLTDIGNWLSINGEAIYESVPWRCQNDSSTPDIWYTYNNESMSIYAFVFNWPTDNKVTLSDPIPGDKSQVLLMGVNNINHQNTPTSMNISFKSISSGGLQVTLPSLTPTQFPPFVYTLKLVNFK</sequence>
<gene>
    <name evidence="13" type="ORF">CYY_000256</name>
</gene>
<dbReference type="InterPro" id="IPR013780">
    <property type="entry name" value="Glyco_hydro_b"/>
</dbReference>
<proteinExistence type="inferred from homology"/>
<accession>A0A8J4VBN9</accession>
<dbReference type="Gene3D" id="3.20.20.80">
    <property type="entry name" value="Glycosidases"/>
    <property type="match status" value="1"/>
</dbReference>
<dbReference type="OrthoDB" id="6039950at2759"/>
<feature type="site" description="May be important for catalysis" evidence="10">
    <location>
        <position position="304"/>
    </location>
</feature>
<dbReference type="FunFam" id="3.20.20.80:FF:000201">
    <property type="entry name" value="Alpha-L-fucosidase"/>
    <property type="match status" value="1"/>
</dbReference>
<dbReference type="PROSITE" id="PS00385">
    <property type="entry name" value="ALPHA_L_FUCOSIDASE"/>
    <property type="match status" value="1"/>
</dbReference>
<dbReference type="SUPFAM" id="SSF51445">
    <property type="entry name" value="(Trans)glycosidases"/>
    <property type="match status" value="1"/>
</dbReference>
<evidence type="ECO:0000256" key="7">
    <source>
        <dbReference type="ARBA" id="ARBA00022801"/>
    </source>
</evidence>
<evidence type="ECO:0000256" key="1">
    <source>
        <dbReference type="ARBA" id="ARBA00000321"/>
    </source>
</evidence>
<dbReference type="GO" id="GO:0004560">
    <property type="term" value="F:alpha-L-fucosidase activity"/>
    <property type="evidence" value="ECO:0007669"/>
    <property type="project" value="UniProtKB-EC"/>
</dbReference>